<dbReference type="PROSITE" id="PS50240">
    <property type="entry name" value="TRYPSIN_DOM"/>
    <property type="match status" value="1"/>
</dbReference>
<evidence type="ECO:0000256" key="4">
    <source>
        <dbReference type="ARBA" id="ARBA00022801"/>
    </source>
</evidence>
<dbReference type="CDD" id="cd00190">
    <property type="entry name" value="Tryp_SPc"/>
    <property type="match status" value="1"/>
</dbReference>
<evidence type="ECO:0000256" key="2">
    <source>
        <dbReference type="ARBA" id="ARBA00022670"/>
    </source>
</evidence>
<evidence type="ECO:0000256" key="6">
    <source>
        <dbReference type="ARBA" id="ARBA00023157"/>
    </source>
</evidence>
<dbReference type="SMART" id="SM00020">
    <property type="entry name" value="Tryp_SPc"/>
    <property type="match status" value="1"/>
</dbReference>
<evidence type="ECO:0000256" key="3">
    <source>
        <dbReference type="ARBA" id="ARBA00022729"/>
    </source>
</evidence>
<dbReference type="Proteomes" id="UP001152519">
    <property type="component" value="Unassembled WGS sequence"/>
</dbReference>
<keyword evidence="5 7" id="KW-0720">Serine protease</keyword>
<dbReference type="Gene3D" id="2.130.10.130">
    <property type="entry name" value="Integrin alpha, N-terminal"/>
    <property type="match status" value="1"/>
</dbReference>
<dbReference type="RefSeq" id="WP_251490339.1">
    <property type="nucleotide sequence ID" value="NZ_CAJSLV010000054.1"/>
</dbReference>
<organism evidence="9 10">
    <name type="scientific">Actinacidiphila cocklensis</name>
    <dbReference type="NCBI Taxonomy" id="887465"/>
    <lineage>
        <taxon>Bacteria</taxon>
        <taxon>Bacillati</taxon>
        <taxon>Actinomycetota</taxon>
        <taxon>Actinomycetes</taxon>
        <taxon>Kitasatosporales</taxon>
        <taxon>Streptomycetaceae</taxon>
        <taxon>Actinacidiphila</taxon>
    </lineage>
</organism>
<dbReference type="PROSITE" id="PS00135">
    <property type="entry name" value="TRYPSIN_SER"/>
    <property type="match status" value="1"/>
</dbReference>
<keyword evidence="3" id="KW-0732">Signal</keyword>
<keyword evidence="6" id="KW-1015">Disulfide bond</keyword>
<dbReference type="InterPro" id="IPR028994">
    <property type="entry name" value="Integrin_alpha_N"/>
</dbReference>
<dbReference type="InterPro" id="IPR033116">
    <property type="entry name" value="TRYPSIN_SER"/>
</dbReference>
<feature type="domain" description="Peptidase S1" evidence="8">
    <location>
        <begin position="99"/>
        <end position="350"/>
    </location>
</feature>
<reference evidence="9" key="1">
    <citation type="submission" date="2021-05" db="EMBL/GenBank/DDBJ databases">
        <authorList>
            <person name="Arsene-Ploetze F."/>
        </authorList>
    </citation>
    <scope>NUCLEOTIDE SEQUENCE</scope>
    <source>
        <strain evidence="9">DSM 42138</strain>
    </source>
</reference>
<dbReference type="Pfam" id="PF13517">
    <property type="entry name" value="FG-GAP_3"/>
    <property type="match status" value="2"/>
</dbReference>
<dbReference type="InterPro" id="IPR018114">
    <property type="entry name" value="TRYPSIN_HIS"/>
</dbReference>
<dbReference type="InterPro" id="IPR050430">
    <property type="entry name" value="Peptidase_S1"/>
</dbReference>
<keyword evidence="10" id="KW-1185">Reference proteome</keyword>
<sequence length="598" mass="61113">MFPARKGAGHRRRRRGPVAVGVAALGAGAAGVLLLSPAHAGAVQPPVLYTVAQPPAPAPAALSARIAGAVKADNSPARAPLAAPTTTSGTAGTTITPMIIGGTTTTISTAPWMAQLWYYDDKGTATESDDTGFFCGGTVVSPTKILTAAHCVHGYNWNLNGAVLTGTDQLPTDNGDGTSDLHGGTATGVLRQWNHPSYSTVTYDNDVAVLTLARTVAAKPLPITASNDTASYAAGTVATLYGWGRTSSTTQDPAQTLKKASLPITSNTACSQEYGSDYVASHMVCAGAPATGSDTGTTSACNGDSGGPLVVAGRIVGVVSWGVKDCVAKGAYSVFSRVSAFAGAIEPRMDDSNITGDDKADVFAVTPAGAAYYYASKGTTVANRVADGDLPGSTLVRQADLNRDGYQDVLDRTTDGRLHFLNGRPNGADATIGTGWNGMRSISAPGDLNGDGLTDLVATDTSGNAWLYPGTGTGTVGSRQLIGGGWNTYPGTVYGKGDMSGDGRPDVVARDASGVLWLYKGTGSGHTPLLARTRIGSGWNTYNILATVGDITGDGHADLVARDASGVLWLYKGTGSATTPLAARVRICSGWNIYKQLG</sequence>
<dbReference type="InterPro" id="IPR013517">
    <property type="entry name" value="FG-GAP"/>
</dbReference>
<dbReference type="PANTHER" id="PTHR24276:SF98">
    <property type="entry name" value="FI18310P1-RELATED"/>
    <property type="match status" value="1"/>
</dbReference>
<comment type="similarity">
    <text evidence="1">Belongs to the peptidase S1 family.</text>
</comment>
<accession>A0A9W4DQ53</accession>
<dbReference type="InterPro" id="IPR009003">
    <property type="entry name" value="Peptidase_S1_PA"/>
</dbReference>
<proteinExistence type="inferred from homology"/>
<comment type="caution">
    <text evidence="9">The sequence shown here is derived from an EMBL/GenBank/DDBJ whole genome shotgun (WGS) entry which is preliminary data.</text>
</comment>
<evidence type="ECO:0000256" key="5">
    <source>
        <dbReference type="ARBA" id="ARBA00022825"/>
    </source>
</evidence>
<evidence type="ECO:0000256" key="1">
    <source>
        <dbReference type="ARBA" id="ARBA00007664"/>
    </source>
</evidence>
<evidence type="ECO:0000313" key="10">
    <source>
        <dbReference type="Proteomes" id="UP001152519"/>
    </source>
</evidence>
<keyword evidence="2 7" id="KW-0645">Protease</keyword>
<dbReference type="PRINTS" id="PR00722">
    <property type="entry name" value="CHYMOTRYPSIN"/>
</dbReference>
<dbReference type="EMBL" id="CAJSLV010000054">
    <property type="protein sequence ID" value="CAG6394211.1"/>
    <property type="molecule type" value="Genomic_DNA"/>
</dbReference>
<dbReference type="SUPFAM" id="SSF69318">
    <property type="entry name" value="Integrin alpha N-terminal domain"/>
    <property type="match status" value="1"/>
</dbReference>
<evidence type="ECO:0000259" key="8">
    <source>
        <dbReference type="PROSITE" id="PS50240"/>
    </source>
</evidence>
<name>A0A9W4DQ53_9ACTN</name>
<dbReference type="GO" id="GO:0006508">
    <property type="term" value="P:proteolysis"/>
    <property type="evidence" value="ECO:0007669"/>
    <property type="project" value="UniProtKB-KW"/>
</dbReference>
<dbReference type="AlphaFoldDB" id="A0A9W4DQ53"/>
<keyword evidence="4 7" id="KW-0378">Hydrolase</keyword>
<evidence type="ECO:0000256" key="7">
    <source>
        <dbReference type="RuleBase" id="RU363034"/>
    </source>
</evidence>
<evidence type="ECO:0000313" key="9">
    <source>
        <dbReference type="EMBL" id="CAG6394211.1"/>
    </source>
</evidence>
<dbReference type="FunFam" id="2.40.10.10:FF:000036">
    <property type="entry name" value="Trypsin beta"/>
    <property type="match status" value="1"/>
</dbReference>
<dbReference type="InterPro" id="IPR001314">
    <property type="entry name" value="Peptidase_S1A"/>
</dbReference>
<dbReference type="InterPro" id="IPR043504">
    <property type="entry name" value="Peptidase_S1_PA_chymotrypsin"/>
</dbReference>
<dbReference type="SUPFAM" id="SSF50494">
    <property type="entry name" value="Trypsin-like serine proteases"/>
    <property type="match status" value="1"/>
</dbReference>
<dbReference type="PANTHER" id="PTHR24276">
    <property type="entry name" value="POLYSERASE-RELATED"/>
    <property type="match status" value="1"/>
</dbReference>
<dbReference type="Pfam" id="PF00089">
    <property type="entry name" value="Trypsin"/>
    <property type="match status" value="1"/>
</dbReference>
<gene>
    <name evidence="9" type="ORF">SCOCK_250030</name>
</gene>
<dbReference type="GO" id="GO:0004252">
    <property type="term" value="F:serine-type endopeptidase activity"/>
    <property type="evidence" value="ECO:0007669"/>
    <property type="project" value="InterPro"/>
</dbReference>
<dbReference type="Gene3D" id="2.40.10.10">
    <property type="entry name" value="Trypsin-like serine proteases"/>
    <property type="match status" value="1"/>
</dbReference>
<protein>
    <submittedName>
        <fullName evidence="9">Repeat domain-containing protein</fullName>
    </submittedName>
</protein>
<dbReference type="PROSITE" id="PS00134">
    <property type="entry name" value="TRYPSIN_HIS"/>
    <property type="match status" value="1"/>
</dbReference>
<dbReference type="InterPro" id="IPR001254">
    <property type="entry name" value="Trypsin_dom"/>
</dbReference>